<feature type="non-terminal residue" evidence="2">
    <location>
        <position position="116"/>
    </location>
</feature>
<sequence>MEDAKGDKQPYTLAAGPNGDEGNIPPNQPVSPPANGDYEIYATTNILPKTAVGAYSDTIEATLSCLMAQRQSLNAGLLCQWHQSQPVQGRSRSLCHQQYSVYQRRWYHDGGYDRPE</sequence>
<dbReference type="Proteomes" id="UP000479000">
    <property type="component" value="Unassembled WGS sequence"/>
</dbReference>
<dbReference type="AlphaFoldDB" id="A0A6H5H2Z1"/>
<protein>
    <submittedName>
        <fullName evidence="2">Uncharacterized protein</fullName>
    </submittedName>
</protein>
<evidence type="ECO:0000313" key="2">
    <source>
        <dbReference type="EMBL" id="CAB0010415.1"/>
    </source>
</evidence>
<gene>
    <name evidence="2" type="ORF">NTEN_LOCUS15459</name>
</gene>
<accession>A0A6H5H2Z1</accession>
<dbReference type="EMBL" id="CADCXU010023029">
    <property type="protein sequence ID" value="CAB0010415.1"/>
    <property type="molecule type" value="Genomic_DNA"/>
</dbReference>
<organism evidence="2 3">
    <name type="scientific">Nesidiocoris tenuis</name>
    <dbReference type="NCBI Taxonomy" id="355587"/>
    <lineage>
        <taxon>Eukaryota</taxon>
        <taxon>Metazoa</taxon>
        <taxon>Ecdysozoa</taxon>
        <taxon>Arthropoda</taxon>
        <taxon>Hexapoda</taxon>
        <taxon>Insecta</taxon>
        <taxon>Pterygota</taxon>
        <taxon>Neoptera</taxon>
        <taxon>Paraneoptera</taxon>
        <taxon>Hemiptera</taxon>
        <taxon>Heteroptera</taxon>
        <taxon>Panheteroptera</taxon>
        <taxon>Cimicomorpha</taxon>
        <taxon>Miridae</taxon>
        <taxon>Dicyphina</taxon>
        <taxon>Nesidiocoris</taxon>
    </lineage>
</organism>
<reference evidence="2 3" key="1">
    <citation type="submission" date="2020-02" db="EMBL/GenBank/DDBJ databases">
        <authorList>
            <person name="Ferguson B K."/>
        </authorList>
    </citation>
    <scope>NUCLEOTIDE SEQUENCE [LARGE SCALE GENOMIC DNA]</scope>
</reference>
<name>A0A6H5H2Z1_9HEMI</name>
<evidence type="ECO:0000313" key="3">
    <source>
        <dbReference type="Proteomes" id="UP000479000"/>
    </source>
</evidence>
<keyword evidence="3" id="KW-1185">Reference proteome</keyword>
<evidence type="ECO:0000256" key="1">
    <source>
        <dbReference type="SAM" id="MobiDB-lite"/>
    </source>
</evidence>
<feature type="region of interest" description="Disordered" evidence="1">
    <location>
        <begin position="1"/>
        <end position="36"/>
    </location>
</feature>
<proteinExistence type="predicted"/>